<dbReference type="Proteomes" id="UP001148786">
    <property type="component" value="Unassembled WGS sequence"/>
</dbReference>
<protein>
    <submittedName>
        <fullName evidence="2">Uncharacterized protein</fullName>
    </submittedName>
</protein>
<feature type="region of interest" description="Disordered" evidence="1">
    <location>
        <begin position="179"/>
        <end position="198"/>
    </location>
</feature>
<dbReference type="EMBL" id="JANKHO010000702">
    <property type="protein sequence ID" value="KAJ3507028.1"/>
    <property type="molecule type" value="Genomic_DNA"/>
</dbReference>
<proteinExistence type="predicted"/>
<evidence type="ECO:0000313" key="3">
    <source>
        <dbReference type="Proteomes" id="UP001148786"/>
    </source>
</evidence>
<feature type="region of interest" description="Disordered" evidence="1">
    <location>
        <begin position="466"/>
        <end position="485"/>
    </location>
</feature>
<feature type="compositionally biased region" description="Polar residues" evidence="1">
    <location>
        <begin position="509"/>
        <end position="521"/>
    </location>
</feature>
<dbReference type="AlphaFoldDB" id="A0A9W8MSL3"/>
<dbReference type="OrthoDB" id="3222020at2759"/>
<sequence length="625" mass="70618">MDNDIRSTNAAVRNTQQEWLKAHKAMVAHPPRDGRVFLRHARSLIGFLEGASEAHPFAKAIVATFKGVIMYGLDRRENEARVTTVVVAQTELMRILLDLDELNKRRGGTFATESDSNILADDLYSDLMNRIRTDIKECSNTIDTYYKEKRRIGRTNGNLVWRTTSDSTVLAQLIKISNEQGDQKDKNQTEAPDAATRKDWDASSLNNIQRDLQISLKDLCEDNWSFFQSRLDLHSKNLEDSLKQTEERIIRELAGPYDRLDHKDLREFWKEMSWIFCIDNKLFTLALHEYYLDKFSSRKDELTPTIAPGGRKQRHPEAWTLSYLSRLGFRISEAIDGDNPGTDAEGLEFTSVVYISYYRMGARDEHIQDANEWDFLEALPSNCWYMLQAICNIDHTLFHLFCPTELTGIVNSDGPKPASPQEGPAVQDTNIGARLNNLEVSVKFLESGMADMKGLLEEIFRSQNIGQQDKNPAPGIQVSMPKRDENYDETYAVSDVDSDEVLGVDLSAPSPQAGSQWQDSNVNKDEEAKEDGQSAPPDAGAEKDPDIDPSAPPQSENQSEQRDDAPPRPQVQNHQDQDDPDLVRDCGSGQPSDSQYQCGDQFQSHHAGEIQGADEGEYNERTYSK</sequence>
<accession>A0A9W8MSL3</accession>
<keyword evidence="3" id="KW-1185">Reference proteome</keyword>
<evidence type="ECO:0000256" key="1">
    <source>
        <dbReference type="SAM" id="MobiDB-lite"/>
    </source>
</evidence>
<feature type="compositionally biased region" description="Polar residues" evidence="1">
    <location>
        <begin position="589"/>
        <end position="604"/>
    </location>
</feature>
<feature type="compositionally biased region" description="Basic and acidic residues" evidence="1">
    <location>
        <begin position="575"/>
        <end position="584"/>
    </location>
</feature>
<reference evidence="2" key="1">
    <citation type="submission" date="2022-07" db="EMBL/GenBank/DDBJ databases">
        <title>Genome Sequence of Agrocybe chaxingu.</title>
        <authorList>
            <person name="Buettner E."/>
        </authorList>
    </citation>
    <scope>NUCLEOTIDE SEQUENCE</scope>
    <source>
        <strain evidence="2">MP-N11</strain>
    </source>
</reference>
<evidence type="ECO:0000313" key="2">
    <source>
        <dbReference type="EMBL" id="KAJ3507028.1"/>
    </source>
</evidence>
<comment type="caution">
    <text evidence="2">The sequence shown here is derived from an EMBL/GenBank/DDBJ whole genome shotgun (WGS) entry which is preliminary data.</text>
</comment>
<feature type="region of interest" description="Disordered" evidence="1">
    <location>
        <begin position="504"/>
        <end position="625"/>
    </location>
</feature>
<organism evidence="2 3">
    <name type="scientific">Agrocybe chaxingu</name>
    <dbReference type="NCBI Taxonomy" id="84603"/>
    <lineage>
        <taxon>Eukaryota</taxon>
        <taxon>Fungi</taxon>
        <taxon>Dikarya</taxon>
        <taxon>Basidiomycota</taxon>
        <taxon>Agaricomycotina</taxon>
        <taxon>Agaricomycetes</taxon>
        <taxon>Agaricomycetidae</taxon>
        <taxon>Agaricales</taxon>
        <taxon>Agaricineae</taxon>
        <taxon>Strophariaceae</taxon>
        <taxon>Agrocybe</taxon>
    </lineage>
</organism>
<feature type="compositionally biased region" description="Basic and acidic residues" evidence="1">
    <location>
        <begin position="522"/>
        <end position="532"/>
    </location>
</feature>
<name>A0A9W8MSL3_9AGAR</name>
<gene>
    <name evidence="2" type="ORF">NLJ89_g6534</name>
</gene>